<dbReference type="AlphaFoldDB" id="A0A444WVR4"/>
<name>A0A444WVR4_ARAHY</name>
<keyword evidence="7" id="KW-1185">Reference proteome</keyword>
<evidence type="ECO:0000259" key="5">
    <source>
        <dbReference type="PROSITE" id="PS50600"/>
    </source>
</evidence>
<keyword evidence="3" id="KW-0378">Hydrolase</keyword>
<comment type="caution">
    <text evidence="6">The sequence shown here is derived from an EMBL/GenBank/DDBJ whole genome shotgun (WGS) entry which is preliminary data.</text>
</comment>
<dbReference type="PROSITE" id="PS50600">
    <property type="entry name" value="ULP_PROTEASE"/>
    <property type="match status" value="1"/>
</dbReference>
<protein>
    <recommendedName>
        <fullName evidence="5">Ubiquitin-like protease family profile domain-containing protein</fullName>
    </recommendedName>
</protein>
<dbReference type="PANTHER" id="PTHR12606:SF141">
    <property type="entry name" value="GH15225P-RELATED"/>
    <property type="match status" value="1"/>
</dbReference>
<reference evidence="6 7" key="1">
    <citation type="submission" date="2019-01" db="EMBL/GenBank/DDBJ databases">
        <title>Sequencing of cultivated peanut Arachis hypogaea provides insights into genome evolution and oil improvement.</title>
        <authorList>
            <person name="Chen X."/>
        </authorList>
    </citation>
    <scope>NUCLEOTIDE SEQUENCE [LARGE SCALE GENOMIC DNA]</scope>
    <source>
        <strain evidence="7">cv. Fuhuasheng</strain>
        <tissue evidence="6">Leaves</tissue>
    </source>
</reference>
<dbReference type="PANTHER" id="PTHR12606">
    <property type="entry name" value="SENTRIN/SUMO-SPECIFIC PROTEASE"/>
    <property type="match status" value="1"/>
</dbReference>
<dbReference type="InterPro" id="IPR003653">
    <property type="entry name" value="Peptidase_C48_C"/>
</dbReference>
<dbReference type="SUPFAM" id="SSF54001">
    <property type="entry name" value="Cysteine proteinases"/>
    <property type="match status" value="1"/>
</dbReference>
<evidence type="ECO:0000313" key="6">
    <source>
        <dbReference type="EMBL" id="RYQ81462.1"/>
    </source>
</evidence>
<dbReference type="GO" id="GO:0006508">
    <property type="term" value="P:proteolysis"/>
    <property type="evidence" value="ECO:0007669"/>
    <property type="project" value="UniProtKB-KW"/>
</dbReference>
<dbReference type="Pfam" id="PF02902">
    <property type="entry name" value="Peptidase_C48"/>
    <property type="match status" value="1"/>
</dbReference>
<dbReference type="GO" id="GO:0016929">
    <property type="term" value="F:deSUMOylase activity"/>
    <property type="evidence" value="ECO:0007669"/>
    <property type="project" value="TreeGrafter"/>
</dbReference>
<sequence>MDLSVLDEKLGKGVAEALSTMIREAVVQGITAVLPEIVKTVGSSPKSGSDGAKLSITTPIVKSPSDTLKRRKLSNTPVTPLSDPLKEILDANPSMYLGDEPVTKKSTWRCKGKKRGLPVNAVKKELQFAEKHPPGSPWIYYDNHDPNMDGDDMPRCLDLLFRPTKEMKFFNKELAIAAYIFGNNMDPEEVLVPNDHCSGTRKTLLTIMPGKPIIGDQIVLSPKQNCVRTMKYIKDNFMGDLATLHQIFVPIHLNSHWFLIVVDLLNEVVKYLDSFKKGTLVTERMSAINTLLNYLEKFLSEKNFGETPSFRNIQFSKYKVREPDVPQQSAESNNCGIWVAQWMQLTRYWSLGNKTWVISDYTRMCLAVDLVNDENNSKRDIIEKLAVIDWNKKIQQSVMQT</sequence>
<evidence type="ECO:0000256" key="4">
    <source>
        <dbReference type="ARBA" id="ARBA00022807"/>
    </source>
</evidence>
<dbReference type="GO" id="GO:0016926">
    <property type="term" value="P:protein desumoylation"/>
    <property type="evidence" value="ECO:0007669"/>
    <property type="project" value="TreeGrafter"/>
</dbReference>
<organism evidence="6 7">
    <name type="scientific">Arachis hypogaea</name>
    <name type="common">Peanut</name>
    <dbReference type="NCBI Taxonomy" id="3818"/>
    <lineage>
        <taxon>Eukaryota</taxon>
        <taxon>Viridiplantae</taxon>
        <taxon>Streptophyta</taxon>
        <taxon>Embryophyta</taxon>
        <taxon>Tracheophyta</taxon>
        <taxon>Spermatophyta</taxon>
        <taxon>Magnoliopsida</taxon>
        <taxon>eudicotyledons</taxon>
        <taxon>Gunneridae</taxon>
        <taxon>Pentapetalae</taxon>
        <taxon>rosids</taxon>
        <taxon>fabids</taxon>
        <taxon>Fabales</taxon>
        <taxon>Fabaceae</taxon>
        <taxon>Papilionoideae</taxon>
        <taxon>50 kb inversion clade</taxon>
        <taxon>dalbergioids sensu lato</taxon>
        <taxon>Dalbergieae</taxon>
        <taxon>Pterocarpus clade</taxon>
        <taxon>Arachis</taxon>
    </lineage>
</organism>
<feature type="domain" description="Ubiquitin-like protease family profile" evidence="5">
    <location>
        <begin position="160"/>
        <end position="346"/>
    </location>
</feature>
<evidence type="ECO:0000256" key="3">
    <source>
        <dbReference type="ARBA" id="ARBA00022801"/>
    </source>
</evidence>
<dbReference type="GO" id="GO:0005634">
    <property type="term" value="C:nucleus"/>
    <property type="evidence" value="ECO:0007669"/>
    <property type="project" value="TreeGrafter"/>
</dbReference>
<dbReference type="STRING" id="3818.A0A444WVR4"/>
<accession>A0A444WVR4</accession>
<comment type="similarity">
    <text evidence="1">Belongs to the peptidase C48 family.</text>
</comment>
<dbReference type="InterPro" id="IPR038765">
    <property type="entry name" value="Papain-like_cys_pep_sf"/>
</dbReference>
<evidence type="ECO:0000256" key="2">
    <source>
        <dbReference type="ARBA" id="ARBA00022670"/>
    </source>
</evidence>
<dbReference type="Gene3D" id="3.40.395.10">
    <property type="entry name" value="Adenoviral Proteinase, Chain A"/>
    <property type="match status" value="1"/>
</dbReference>
<evidence type="ECO:0000313" key="7">
    <source>
        <dbReference type="Proteomes" id="UP000289738"/>
    </source>
</evidence>
<proteinExistence type="inferred from homology"/>
<evidence type="ECO:0000256" key="1">
    <source>
        <dbReference type="ARBA" id="ARBA00005234"/>
    </source>
</evidence>
<dbReference type="EMBL" id="SDMP01000021">
    <property type="protein sequence ID" value="RYQ81462.1"/>
    <property type="molecule type" value="Genomic_DNA"/>
</dbReference>
<keyword evidence="2" id="KW-0645">Protease</keyword>
<keyword evidence="4" id="KW-0788">Thiol protease</keyword>
<gene>
    <name evidence="6" type="ORF">Ahy_Scaffold1g107383</name>
</gene>
<dbReference type="Proteomes" id="UP000289738">
    <property type="component" value="Unassembled WGS sequence"/>
</dbReference>